<accession>D8IQ49</accession>
<gene>
    <name evidence="1" type="ordered locus">Hsero_1582</name>
</gene>
<dbReference type="KEGG" id="hse:Hsero_1582"/>
<organism evidence="1 2">
    <name type="scientific">Herbaspirillum seropedicae (strain SmR1)</name>
    <dbReference type="NCBI Taxonomy" id="757424"/>
    <lineage>
        <taxon>Bacteria</taxon>
        <taxon>Pseudomonadati</taxon>
        <taxon>Pseudomonadota</taxon>
        <taxon>Betaproteobacteria</taxon>
        <taxon>Burkholderiales</taxon>
        <taxon>Oxalobacteraceae</taxon>
        <taxon>Herbaspirillum</taxon>
    </lineage>
</organism>
<sequence length="42" mass="4571">MLQTIIASIHMHSLRHLICSKIRPPRQLGNFLSPNAASSGSS</sequence>
<dbReference type="STRING" id="757424.Hsero_1582"/>
<dbReference type="EMBL" id="CP002039">
    <property type="protein sequence ID" value="ADJ63095.1"/>
    <property type="molecule type" value="Genomic_DNA"/>
</dbReference>
<evidence type="ECO:0000313" key="1">
    <source>
        <dbReference type="EMBL" id="ADJ63095.1"/>
    </source>
</evidence>
<protein>
    <submittedName>
        <fullName evidence="1">Uncharacterized protein</fullName>
    </submittedName>
</protein>
<dbReference type="AlphaFoldDB" id="D8IQ49"/>
<evidence type="ECO:0000313" key="2">
    <source>
        <dbReference type="Proteomes" id="UP000000329"/>
    </source>
</evidence>
<dbReference type="Proteomes" id="UP000000329">
    <property type="component" value="Chromosome"/>
</dbReference>
<keyword evidence="2" id="KW-1185">Reference proteome</keyword>
<reference evidence="1 2" key="1">
    <citation type="submission" date="2010-04" db="EMBL/GenBank/DDBJ databases">
        <title>The genome of Herbaspirillum seropedicae SmR1, an endophytic, nitrogen-fixing, plant-growth promoting beta-Proteobacteria.</title>
        <authorList>
            <person name="Pedrosa F.O."/>
            <person name="Monteiro R.A."/>
            <person name="Wassem R."/>
            <person name="Cruz L.M."/>
            <person name="Ayub R.A."/>
            <person name="Colauto N.B."/>
            <person name="Fernandez M.A."/>
            <person name="Fungaro M.H.P."/>
            <person name="Grisard E.C."/>
            <person name="Hungria M."/>
            <person name="Madeira H.M.F."/>
            <person name="Nodari R.O."/>
            <person name="Osaku C.A."/>
            <person name="Petzl-Erler M.L."/>
            <person name="Terenzi H."/>
            <person name="Vieira L.G.E."/>
            <person name="Almeida M.I.M."/>
            <person name="Alves L.R."/>
            <person name="Arantes O.M.N."/>
            <person name="Balsanelli E."/>
            <person name="Barcellos F.G."/>
            <person name="Baura V.A."/>
            <person name="Binde D.R."/>
            <person name="Campo R.J."/>
            <person name="Chubatsu L.S."/>
            <person name="Chueire L.M.O."/>
            <person name="Ciferri R.R."/>
            <person name="Correa L.C."/>
            <person name="da Conceicao Silva J.L."/>
            <person name="Dabul A.N.G."/>
            <person name="Dambros B.P."/>
            <person name="Faoro H."/>
            <person name="Favetti A."/>
            <person name="Friedermann G."/>
            <person name="Furlaneto M.C."/>
            <person name="Gasques L.S."/>
            <person name="Gimenes C.C.T."/>
            <person name="Gioppo N.M.R."/>
            <person name="Glienke-Blanco C."/>
            <person name="Godoy L.P."/>
            <person name="Guerra M.P."/>
            <person name="Karp S."/>
            <person name="Kava-Cordeiro V."/>
            <person name="Margarido V.P."/>
            <person name="Mathioni S.M."/>
            <person name="Menck-Soares M.A."/>
            <person name="Murace N.K."/>
            <person name="Nicolas M.F."/>
            <person name="Oliveira C.E.C."/>
            <person name="Pagnan N.A.B."/>
            <person name="Pamphile J.A."/>
            <person name="Patussi E.V."/>
            <person name="Pereira L.F.P."/>
            <person name="Pereira-Ferrari L."/>
            <person name="Pinto F.G.S."/>
            <person name="Precoma C."/>
            <person name="Prioli A.J."/>
            <person name="Prioli S.M.A.P."/>
            <person name="Raittz R.T."/>
            <person name="Ramos H.J.O."/>
            <person name="Ribeiro E.M.S.F."/>
            <person name="Rigo L.U."/>
            <person name="Rocha C.L.M.S.C."/>
            <person name="Rocha S.N."/>
            <person name="Santos K."/>
            <person name="Satori D."/>
            <person name="Silva A.G."/>
            <person name="Simao R.C.G."/>
            <person name="Soares M.A.M."/>
            <person name="Souza E.M."/>
            <person name="Steffens M.B.R."/>
            <person name="Steindel M."/>
            <person name="Tadra-Sfeir M.Z."/>
            <person name="Takahashi E.K."/>
            <person name="Torres R.A."/>
            <person name="Valle J.S."/>
            <person name="Vernal J.I."/>
            <person name="Vilas-Boas L.A."/>
            <person name="Watanabe M.A.E."/>
            <person name="Weiss V.A."/>
            <person name="Yates M.A."/>
            <person name="Souza E.M."/>
        </authorList>
    </citation>
    <scope>NUCLEOTIDE SEQUENCE [LARGE SCALE GENOMIC DNA]</scope>
    <source>
        <strain evidence="1 2">SmR1</strain>
    </source>
</reference>
<name>D8IQ49_HERSS</name>
<proteinExistence type="predicted"/>
<dbReference type="HOGENOM" id="CLU_3252571_0_0_4"/>